<name>A0ABC8WDG7_9POAL</name>
<reference evidence="3" key="1">
    <citation type="submission" date="2024-06" db="EMBL/GenBank/DDBJ databases">
        <authorList>
            <person name="Ryan C."/>
        </authorList>
    </citation>
    <scope>NUCLEOTIDE SEQUENCE [LARGE SCALE GENOMIC DNA]</scope>
</reference>
<reference evidence="2 3" key="2">
    <citation type="submission" date="2024-10" db="EMBL/GenBank/DDBJ databases">
        <authorList>
            <person name="Ryan C."/>
        </authorList>
    </citation>
    <scope>NUCLEOTIDE SEQUENCE [LARGE SCALE GENOMIC DNA]</scope>
</reference>
<organism evidence="2 3">
    <name type="scientific">Urochloa decumbens</name>
    <dbReference type="NCBI Taxonomy" id="240449"/>
    <lineage>
        <taxon>Eukaryota</taxon>
        <taxon>Viridiplantae</taxon>
        <taxon>Streptophyta</taxon>
        <taxon>Embryophyta</taxon>
        <taxon>Tracheophyta</taxon>
        <taxon>Spermatophyta</taxon>
        <taxon>Magnoliopsida</taxon>
        <taxon>Liliopsida</taxon>
        <taxon>Poales</taxon>
        <taxon>Poaceae</taxon>
        <taxon>PACMAD clade</taxon>
        <taxon>Panicoideae</taxon>
        <taxon>Panicodae</taxon>
        <taxon>Paniceae</taxon>
        <taxon>Melinidinae</taxon>
        <taxon>Urochloa</taxon>
    </lineage>
</organism>
<protein>
    <submittedName>
        <fullName evidence="2">Uncharacterized protein</fullName>
    </submittedName>
</protein>
<dbReference type="AlphaFoldDB" id="A0ABC8WDG7"/>
<evidence type="ECO:0000313" key="2">
    <source>
        <dbReference type="EMBL" id="CAL4907528.1"/>
    </source>
</evidence>
<dbReference type="Proteomes" id="UP001497457">
    <property type="component" value="Chromosome 12b"/>
</dbReference>
<proteinExistence type="predicted"/>
<sequence>MSHRSKREVAPATPQALPPGVPLWGGAARPGVAPLPGEAMALPPGLWTAPPPQSRFVSPYGAWIGPVPTPDGQGSQYASNDPLMSSIGGYVSLLQNGQNSLPVSHSPKGPKFAASGSKDKTVIDIDDGDVVRTEKRLSWLPDEDVRLMC</sequence>
<evidence type="ECO:0000313" key="3">
    <source>
        <dbReference type="Proteomes" id="UP001497457"/>
    </source>
</evidence>
<accession>A0ABC8WDG7</accession>
<keyword evidence="3" id="KW-1185">Reference proteome</keyword>
<gene>
    <name evidence="2" type="ORF">URODEC1_LOCUS12568</name>
</gene>
<evidence type="ECO:0000256" key="1">
    <source>
        <dbReference type="SAM" id="MobiDB-lite"/>
    </source>
</evidence>
<feature type="region of interest" description="Disordered" evidence="1">
    <location>
        <begin position="1"/>
        <end position="23"/>
    </location>
</feature>
<dbReference type="EMBL" id="OZ075122">
    <property type="protein sequence ID" value="CAL4907528.1"/>
    <property type="molecule type" value="Genomic_DNA"/>
</dbReference>